<dbReference type="Gene3D" id="1.10.10.10">
    <property type="entry name" value="Winged helix-like DNA-binding domain superfamily/Winged helix DNA-binding domain"/>
    <property type="match status" value="2"/>
</dbReference>
<evidence type="ECO:0000256" key="1">
    <source>
        <dbReference type="ARBA" id="ARBA00023015"/>
    </source>
</evidence>
<dbReference type="SUPFAM" id="SSF88659">
    <property type="entry name" value="Sigma3 and sigma4 domains of RNA polymerase sigma factors"/>
    <property type="match status" value="2"/>
</dbReference>
<name>A0A1M6ERT4_9ACTN</name>
<dbReference type="GO" id="GO:0003677">
    <property type="term" value="F:DNA binding"/>
    <property type="evidence" value="ECO:0007669"/>
    <property type="project" value="UniProtKB-KW"/>
</dbReference>
<dbReference type="Proteomes" id="UP000184512">
    <property type="component" value="Unassembled WGS sequence"/>
</dbReference>
<dbReference type="PANTHER" id="PTHR30385:SF4">
    <property type="entry name" value="RNA POLYMERASE SIGMA-E FACTOR"/>
    <property type="match status" value="1"/>
</dbReference>
<protein>
    <submittedName>
        <fullName evidence="9">RNA polymerase sigma-B factor</fullName>
    </submittedName>
</protein>
<evidence type="ECO:0000256" key="3">
    <source>
        <dbReference type="ARBA" id="ARBA00023125"/>
    </source>
</evidence>
<dbReference type="GO" id="GO:0016987">
    <property type="term" value="F:sigma factor activity"/>
    <property type="evidence" value="ECO:0007669"/>
    <property type="project" value="UniProtKB-KW"/>
</dbReference>
<evidence type="ECO:0000313" key="9">
    <source>
        <dbReference type="EMBL" id="SHI88212.1"/>
    </source>
</evidence>
<dbReference type="InterPro" id="IPR014284">
    <property type="entry name" value="RNA_pol_sigma-70_dom"/>
</dbReference>
<feature type="domain" description="RNA polymerase sigma-70 region 4" evidence="8">
    <location>
        <begin position="235"/>
        <end position="283"/>
    </location>
</feature>
<keyword evidence="1" id="KW-0805">Transcription regulation</keyword>
<dbReference type="Pfam" id="PF04539">
    <property type="entry name" value="Sigma70_r3"/>
    <property type="match status" value="1"/>
</dbReference>
<dbReference type="GO" id="GO:0006352">
    <property type="term" value="P:DNA-templated transcription initiation"/>
    <property type="evidence" value="ECO:0007669"/>
    <property type="project" value="InterPro"/>
</dbReference>
<dbReference type="Pfam" id="PF04545">
    <property type="entry name" value="Sigma70_r4"/>
    <property type="match status" value="1"/>
</dbReference>
<dbReference type="STRING" id="1123357.SAMN02745244_01262"/>
<feature type="region of interest" description="Disordered" evidence="5">
    <location>
        <begin position="1"/>
        <end position="32"/>
    </location>
</feature>
<dbReference type="Gene3D" id="1.20.120.1810">
    <property type="match status" value="1"/>
</dbReference>
<dbReference type="CDD" id="cd06171">
    <property type="entry name" value="Sigma70_r4"/>
    <property type="match status" value="1"/>
</dbReference>
<dbReference type="InterPro" id="IPR000943">
    <property type="entry name" value="RNA_pol_sigma70"/>
</dbReference>
<dbReference type="InterPro" id="IPR007624">
    <property type="entry name" value="RNA_pol_sigma70_r3"/>
</dbReference>
<sequence length="287" mass="32019">MARSRGKLVKVEGGSTHVPTSGALSKGPTMARGHLATTTVIEREQRTEELFDKLTHTSGSEARQGVVDTIAETNLPMSDALARRYVGRGCELDDLMQVARVGLMLAIDRFQPDAGRKFVRFAVPTITGELKRYFRDGSWMVRPPRRVQELRPQVESARNELAQELGREPSEAELSARLQANPKLVRECLNSTTSFRPVSLDAPVLRNSWVSLGDSLASGEREPSTAVAMLDLRAALESLSKRERKVISWRFVDDLTQLQIAQRLGCSQMQVSRILRHALKLLRAFLD</sequence>
<proteinExistence type="predicted"/>
<dbReference type="AlphaFoldDB" id="A0A1M6ERT4"/>
<dbReference type="InterPro" id="IPR013324">
    <property type="entry name" value="RNA_pol_sigma_r3/r4-like"/>
</dbReference>
<keyword evidence="3" id="KW-0238">DNA-binding</keyword>
<organism evidence="9 10">
    <name type="scientific">Tessaracoccus bendigoensis DSM 12906</name>
    <dbReference type="NCBI Taxonomy" id="1123357"/>
    <lineage>
        <taxon>Bacteria</taxon>
        <taxon>Bacillati</taxon>
        <taxon>Actinomycetota</taxon>
        <taxon>Actinomycetes</taxon>
        <taxon>Propionibacteriales</taxon>
        <taxon>Propionibacteriaceae</taxon>
        <taxon>Tessaracoccus</taxon>
    </lineage>
</organism>
<evidence type="ECO:0000313" key="10">
    <source>
        <dbReference type="Proteomes" id="UP000184512"/>
    </source>
</evidence>
<dbReference type="PRINTS" id="PR00046">
    <property type="entry name" value="SIGMA70FCT"/>
</dbReference>
<evidence type="ECO:0000256" key="5">
    <source>
        <dbReference type="SAM" id="MobiDB-lite"/>
    </source>
</evidence>
<feature type="domain" description="RNA polymerase sigma-70 region 2" evidence="7">
    <location>
        <begin position="72"/>
        <end position="139"/>
    </location>
</feature>
<keyword evidence="10" id="KW-1185">Reference proteome</keyword>
<evidence type="ECO:0000256" key="4">
    <source>
        <dbReference type="ARBA" id="ARBA00023163"/>
    </source>
</evidence>
<evidence type="ECO:0000259" key="7">
    <source>
        <dbReference type="Pfam" id="PF04542"/>
    </source>
</evidence>
<evidence type="ECO:0000256" key="2">
    <source>
        <dbReference type="ARBA" id="ARBA00023082"/>
    </source>
</evidence>
<gene>
    <name evidence="9" type="ORF">SAMN02745244_01262</name>
</gene>
<keyword evidence="4" id="KW-0804">Transcription</keyword>
<evidence type="ECO:0000259" key="8">
    <source>
        <dbReference type="Pfam" id="PF04545"/>
    </source>
</evidence>
<dbReference type="SUPFAM" id="SSF88946">
    <property type="entry name" value="Sigma2 domain of RNA polymerase sigma factors"/>
    <property type="match status" value="1"/>
</dbReference>
<dbReference type="InterPro" id="IPR013325">
    <property type="entry name" value="RNA_pol_sigma_r2"/>
</dbReference>
<dbReference type="OrthoDB" id="9804285at2"/>
<dbReference type="InterPro" id="IPR007630">
    <property type="entry name" value="RNA_pol_sigma70_r4"/>
</dbReference>
<dbReference type="EMBL" id="FQZG01000018">
    <property type="protein sequence ID" value="SHI88212.1"/>
    <property type="molecule type" value="Genomic_DNA"/>
</dbReference>
<feature type="domain" description="RNA polymerase sigma-70 region 3" evidence="6">
    <location>
        <begin position="149"/>
        <end position="220"/>
    </location>
</feature>
<accession>A0A1M6ERT4</accession>
<dbReference type="InterPro" id="IPR036388">
    <property type="entry name" value="WH-like_DNA-bd_sf"/>
</dbReference>
<reference evidence="9 10" key="1">
    <citation type="submission" date="2016-11" db="EMBL/GenBank/DDBJ databases">
        <authorList>
            <person name="Jaros S."/>
            <person name="Januszkiewicz K."/>
            <person name="Wedrychowicz H."/>
        </authorList>
    </citation>
    <scope>NUCLEOTIDE SEQUENCE [LARGE SCALE GENOMIC DNA]</scope>
    <source>
        <strain evidence="9 10">DSM 12906</strain>
    </source>
</reference>
<keyword evidence="2" id="KW-0731">Sigma factor</keyword>
<dbReference type="InterPro" id="IPR007627">
    <property type="entry name" value="RNA_pol_sigma70_r2"/>
</dbReference>
<dbReference type="NCBIfam" id="TIGR02937">
    <property type="entry name" value="sigma70-ECF"/>
    <property type="match status" value="1"/>
</dbReference>
<evidence type="ECO:0000259" key="6">
    <source>
        <dbReference type="Pfam" id="PF04539"/>
    </source>
</evidence>
<dbReference type="PANTHER" id="PTHR30385">
    <property type="entry name" value="SIGMA FACTOR F FLAGELLAR"/>
    <property type="match status" value="1"/>
</dbReference>
<dbReference type="Pfam" id="PF04542">
    <property type="entry name" value="Sigma70_r2"/>
    <property type="match status" value="1"/>
</dbReference>